<reference evidence="3" key="1">
    <citation type="submission" date="2016-06" db="UniProtKB">
        <authorList>
            <consortium name="WormBaseParasite"/>
        </authorList>
    </citation>
    <scope>IDENTIFICATION</scope>
</reference>
<organism evidence="3">
    <name type="scientific">Schistosoma curassoni</name>
    <dbReference type="NCBI Taxonomy" id="6186"/>
    <lineage>
        <taxon>Eukaryota</taxon>
        <taxon>Metazoa</taxon>
        <taxon>Spiralia</taxon>
        <taxon>Lophotrochozoa</taxon>
        <taxon>Platyhelminthes</taxon>
        <taxon>Trematoda</taxon>
        <taxon>Digenea</taxon>
        <taxon>Strigeidida</taxon>
        <taxon>Schistosomatoidea</taxon>
        <taxon>Schistosomatidae</taxon>
        <taxon>Schistosoma</taxon>
    </lineage>
</organism>
<evidence type="ECO:0000313" key="1">
    <source>
        <dbReference type="EMBL" id="VDP82390.1"/>
    </source>
</evidence>
<protein>
    <submittedName>
        <fullName evidence="1 3">Uncharacterized protein</fullName>
    </submittedName>
</protein>
<reference evidence="1 2" key="2">
    <citation type="submission" date="2018-11" db="EMBL/GenBank/DDBJ databases">
        <authorList>
            <consortium name="Pathogen Informatics"/>
        </authorList>
    </citation>
    <scope>NUCLEOTIDE SEQUENCE [LARGE SCALE GENOMIC DNA]</scope>
    <source>
        <strain evidence="1">Dakar</strain>
        <strain evidence="2">Dakar, Senegal</strain>
    </source>
</reference>
<proteinExistence type="predicted"/>
<gene>
    <name evidence="1" type="ORF">SCUD_LOCUS23314</name>
</gene>
<name>A0A183L7J4_9TREM</name>
<accession>A0A183L7J4</accession>
<sequence>MNEFTINHQSSSLHITYNLKNIQIYRQWDDRQRIIQCVLHS</sequence>
<evidence type="ECO:0000313" key="2">
    <source>
        <dbReference type="Proteomes" id="UP000279833"/>
    </source>
</evidence>
<dbReference type="EMBL" id="UZAK01053644">
    <property type="protein sequence ID" value="VDP82390.1"/>
    <property type="molecule type" value="Genomic_DNA"/>
</dbReference>
<keyword evidence="2" id="KW-1185">Reference proteome</keyword>
<evidence type="ECO:0000313" key="3">
    <source>
        <dbReference type="WBParaSite" id="SCUD_0002331701-mRNA-1"/>
    </source>
</evidence>
<dbReference type="Proteomes" id="UP000279833">
    <property type="component" value="Unassembled WGS sequence"/>
</dbReference>
<dbReference type="WBParaSite" id="SCUD_0002331701-mRNA-1">
    <property type="protein sequence ID" value="SCUD_0002331701-mRNA-1"/>
    <property type="gene ID" value="SCUD_0002331701"/>
</dbReference>
<dbReference type="AlphaFoldDB" id="A0A183L7J4"/>